<dbReference type="PANTHER" id="PTHR10826:SF1">
    <property type="entry name" value="COMPLEMENT COMPONENT 1 Q SUBCOMPONENT-BINDING PROTEIN, MITOCHONDRIAL"/>
    <property type="match status" value="1"/>
</dbReference>
<reference evidence="2 3" key="2">
    <citation type="submission" date="2018-11" db="EMBL/GenBank/DDBJ databases">
        <authorList>
            <consortium name="Pathogen Informatics"/>
        </authorList>
    </citation>
    <scope>NUCLEOTIDE SEQUENCE [LARGE SCALE GENOMIC DNA]</scope>
</reference>
<dbReference type="OrthoDB" id="278212at2759"/>
<reference evidence="4" key="1">
    <citation type="submission" date="2017-02" db="UniProtKB">
        <authorList>
            <consortium name="WormBaseParasite"/>
        </authorList>
    </citation>
    <scope>IDENTIFICATION</scope>
</reference>
<dbReference type="PANTHER" id="PTHR10826">
    <property type="entry name" value="COMPLEMENT COMPONENT 1"/>
    <property type="match status" value="1"/>
</dbReference>
<evidence type="ECO:0000313" key="3">
    <source>
        <dbReference type="Proteomes" id="UP000274504"/>
    </source>
</evidence>
<evidence type="ECO:0000313" key="4">
    <source>
        <dbReference type="WBParaSite" id="HDID_0000585501-mRNA-1"/>
    </source>
</evidence>
<dbReference type="EMBL" id="UYSG01003560">
    <property type="protein sequence ID" value="VDL58171.1"/>
    <property type="molecule type" value="Genomic_DNA"/>
</dbReference>
<evidence type="ECO:0000313" key="2">
    <source>
        <dbReference type="EMBL" id="VDL58171.1"/>
    </source>
</evidence>
<protein>
    <submittedName>
        <fullName evidence="4">Mitochondrial glyco protein</fullName>
    </submittedName>
</protein>
<dbReference type="Pfam" id="PF02330">
    <property type="entry name" value="MAM33"/>
    <property type="match status" value="1"/>
</dbReference>
<organism evidence="4">
    <name type="scientific">Hymenolepis diminuta</name>
    <name type="common">Rat tapeworm</name>
    <dbReference type="NCBI Taxonomy" id="6216"/>
    <lineage>
        <taxon>Eukaryota</taxon>
        <taxon>Metazoa</taxon>
        <taxon>Spiralia</taxon>
        <taxon>Lophotrochozoa</taxon>
        <taxon>Platyhelminthes</taxon>
        <taxon>Cestoda</taxon>
        <taxon>Eucestoda</taxon>
        <taxon>Cyclophyllidea</taxon>
        <taxon>Hymenolepididae</taxon>
        <taxon>Hymenolepis</taxon>
    </lineage>
</organism>
<dbReference type="InterPro" id="IPR036561">
    <property type="entry name" value="MAM33_sf"/>
</dbReference>
<dbReference type="Gene3D" id="3.10.280.10">
    <property type="entry name" value="Mitochondrial glycoprotein"/>
    <property type="match status" value="1"/>
</dbReference>
<dbReference type="STRING" id="6216.A0A0R3SLP0"/>
<evidence type="ECO:0000256" key="1">
    <source>
        <dbReference type="ARBA" id="ARBA00005457"/>
    </source>
</evidence>
<comment type="similarity">
    <text evidence="1">Belongs to the MAM33 family.</text>
</comment>
<proteinExistence type="inferred from homology"/>
<dbReference type="Proteomes" id="UP000274504">
    <property type="component" value="Unassembled WGS sequence"/>
</dbReference>
<dbReference type="AlphaFoldDB" id="A0A0R3SLP0"/>
<accession>A0A0R3SLP0</accession>
<dbReference type="WBParaSite" id="HDID_0000585501-mRNA-1">
    <property type="protein sequence ID" value="HDID_0000585501-mRNA-1"/>
    <property type="gene ID" value="HDID_0000585501"/>
</dbReference>
<sequence>MFGFARRIPHILGRTARFSHCLSSQTLAKSYIRFAPLAQPRFFSSNVDRQFAQVLTEEIKQEAECAYTCGPPKGFEVDKRDGTTVVLKKSFPDGAVMEVEMDLAGSVVPEDVDVEESNDKDQETTASLDARPDIKIRLVKPSGRSVLFHCSFPSNNDDVQPTDQEISSLPTFSVDMVELEKIPGYFVYTDLFDDNMYDHIMRLLTERGVDYDFQCQLQDFATSEEHDLYRKFLQNFHAYCEE</sequence>
<name>A0A0R3SLP0_HYMDI</name>
<dbReference type="GO" id="GO:0005759">
    <property type="term" value="C:mitochondrial matrix"/>
    <property type="evidence" value="ECO:0007669"/>
    <property type="project" value="InterPro"/>
</dbReference>
<dbReference type="GO" id="GO:0042256">
    <property type="term" value="P:cytosolic ribosome assembly"/>
    <property type="evidence" value="ECO:0007669"/>
    <property type="project" value="TreeGrafter"/>
</dbReference>
<dbReference type="InterPro" id="IPR003428">
    <property type="entry name" value="MAM33"/>
</dbReference>
<dbReference type="SUPFAM" id="SSF54529">
    <property type="entry name" value="Mitochondrial glycoprotein MAM33-like"/>
    <property type="match status" value="1"/>
</dbReference>
<gene>
    <name evidence="2" type="ORF">HDID_LOCUS5853</name>
</gene>